<feature type="domain" description="Lnb-like transmembrane" evidence="4">
    <location>
        <begin position="251"/>
        <end position="387"/>
    </location>
</feature>
<protein>
    <submittedName>
        <fullName evidence="5">Uncharacterized protein</fullName>
    </submittedName>
</protein>
<comment type="caution">
    <text evidence="5">The sequence shown here is derived from an EMBL/GenBank/DDBJ whole genome shotgun (WGS) entry which is preliminary data.</text>
</comment>
<proteinExistence type="predicted"/>
<feature type="transmembrane region" description="Helical" evidence="1">
    <location>
        <begin position="318"/>
        <end position="333"/>
    </location>
</feature>
<evidence type="ECO:0000259" key="3">
    <source>
        <dbReference type="Pfam" id="PF13387"/>
    </source>
</evidence>
<dbReference type="InterPro" id="IPR025178">
    <property type="entry name" value="Lnb_N"/>
</dbReference>
<dbReference type="AlphaFoldDB" id="A0A1B8TY04"/>
<dbReference type="Proteomes" id="UP000092584">
    <property type="component" value="Unassembled WGS sequence"/>
</dbReference>
<keyword evidence="1" id="KW-1133">Transmembrane helix</keyword>
<feature type="domain" description="Lnb N-terminal periplasmic" evidence="3">
    <location>
        <begin position="28"/>
        <end position="164"/>
    </location>
</feature>
<sequence>MQIKHLFFLFFLGLIKPVHAQVQLSVYSEVSIVTAGPGTELYEAFGHSAIRIKDPVLQLDLIYNYGMFDFDQPNFYSNFTKGKLLYKLARYDFKYFLASNKRDKRWVKQQVLNLDQQQKQAYFIYLEKNALSENATYFYDPYFNNCATKLRDITAEILGNKVDFKAGNVEENKSFRQLMNKEIPWNTWGSFGINLALGSKLDTKREFKNYMYLPDYVHTIFKNSIVTIRNQPENLVKREDILLDFKELEQEIPIFNPFLVFSVISLFGLFITYKDFKNKKRTKWLDFTLLFSTGILGVLIVFLWFFTNHSTTPNNYNFLWAFAPNLLIAFLVLKNQPKKWLHFYFKFLLILLILIPVLWILEIQLFPTSIISLLILLCVRYLFLSINLKTM</sequence>
<evidence type="ECO:0000313" key="5">
    <source>
        <dbReference type="EMBL" id="OBY64537.1"/>
    </source>
</evidence>
<dbReference type="KEGG" id="pob:LPB03_03335"/>
<dbReference type="Pfam" id="PF13387">
    <property type="entry name" value="Lnb_N"/>
    <property type="match status" value="1"/>
</dbReference>
<feature type="transmembrane region" description="Helical" evidence="1">
    <location>
        <begin position="340"/>
        <end position="359"/>
    </location>
</feature>
<dbReference type="InterPro" id="IPR057436">
    <property type="entry name" value="5TMH_Lnb"/>
</dbReference>
<evidence type="ECO:0000259" key="4">
    <source>
        <dbReference type="Pfam" id="PF25221"/>
    </source>
</evidence>
<feature type="transmembrane region" description="Helical" evidence="1">
    <location>
        <begin position="285"/>
        <end position="306"/>
    </location>
</feature>
<organism evidence="5 6">
    <name type="scientific">Polaribacter vadi</name>
    <dbReference type="NCBI Taxonomy" id="1774273"/>
    <lineage>
        <taxon>Bacteria</taxon>
        <taxon>Pseudomonadati</taxon>
        <taxon>Bacteroidota</taxon>
        <taxon>Flavobacteriia</taxon>
        <taxon>Flavobacteriales</taxon>
        <taxon>Flavobacteriaceae</taxon>
    </lineage>
</organism>
<feature type="transmembrane region" description="Helical" evidence="1">
    <location>
        <begin position="254"/>
        <end position="273"/>
    </location>
</feature>
<accession>A0A1B8TY04</accession>
<evidence type="ECO:0000313" key="6">
    <source>
        <dbReference type="Proteomes" id="UP000092584"/>
    </source>
</evidence>
<dbReference type="Pfam" id="PF25221">
    <property type="entry name" value="5TMH_Lnb"/>
    <property type="match status" value="1"/>
</dbReference>
<dbReference type="EMBL" id="LSFM01000022">
    <property type="protein sequence ID" value="OBY64537.1"/>
    <property type="molecule type" value="Genomic_DNA"/>
</dbReference>
<feature type="transmembrane region" description="Helical" evidence="1">
    <location>
        <begin position="365"/>
        <end position="383"/>
    </location>
</feature>
<feature type="signal peptide" evidence="2">
    <location>
        <begin position="1"/>
        <end position="20"/>
    </location>
</feature>
<evidence type="ECO:0000256" key="1">
    <source>
        <dbReference type="SAM" id="Phobius"/>
    </source>
</evidence>
<reference evidence="6" key="1">
    <citation type="submission" date="2016-02" db="EMBL/GenBank/DDBJ databases">
        <authorList>
            <person name="Shin S.-K."/>
            <person name="Yi H."/>
            <person name="Kim E."/>
        </authorList>
    </citation>
    <scope>NUCLEOTIDE SEQUENCE [LARGE SCALE GENOMIC DNA]</scope>
    <source>
        <strain evidence="6">LPB0003</strain>
    </source>
</reference>
<keyword evidence="6" id="KW-1185">Reference proteome</keyword>
<dbReference type="STRING" id="1774273.LPB03_03335"/>
<gene>
    <name evidence="5" type="ORF">LPB3_09160</name>
</gene>
<keyword evidence="1" id="KW-0812">Transmembrane</keyword>
<keyword evidence="1" id="KW-0472">Membrane</keyword>
<keyword evidence="2" id="KW-0732">Signal</keyword>
<name>A0A1B8TY04_9FLAO</name>
<feature type="chain" id="PRO_5008615732" evidence="2">
    <location>
        <begin position="21"/>
        <end position="391"/>
    </location>
</feature>
<evidence type="ECO:0000256" key="2">
    <source>
        <dbReference type="SAM" id="SignalP"/>
    </source>
</evidence>
<dbReference type="RefSeq" id="WP_065319283.1">
    <property type="nucleotide sequence ID" value="NZ_CP017477.1"/>
</dbReference>
<dbReference type="OrthoDB" id="319167at2"/>